<dbReference type="SFLD" id="SFLDF00027">
    <property type="entry name" value="p-type_atpase"/>
    <property type="match status" value="1"/>
</dbReference>
<name>A0ABV2AF18_9EUKA</name>
<dbReference type="InterPro" id="IPR018303">
    <property type="entry name" value="ATPase_P-typ_P_site"/>
</dbReference>
<evidence type="ECO:0000256" key="7">
    <source>
        <dbReference type="ARBA" id="ARBA00023136"/>
    </source>
</evidence>
<feature type="transmembrane region" description="Helical" evidence="8">
    <location>
        <begin position="931"/>
        <end position="950"/>
    </location>
</feature>
<dbReference type="Gene3D" id="3.40.1110.10">
    <property type="entry name" value="Calcium-transporting ATPase, cytoplasmic domain N"/>
    <property type="match status" value="1"/>
</dbReference>
<sequence length="994" mass="108828">MDSACFKDTKQLVVELKTDVTNGLAESNVLKARKQHGRNETSISELFAEQFGDRLVIILLISAAISFLLGFLENNDSIFSSFVEPAVILLILIANAVVGVVQEINASNAIERLKELEAKSTYVLRNSSLLRVDSAELVPGDIIKLTTGERVPADCRVQAITSEGDFMCNESMLTGESVAKSKQARALKMNNSIVIQDMANMLFSGTLVVRGSCMALVVKTGGRTELGKIQGELERINAEKKRTPLQQQLDKFAEQLSKIILFVCVVVWLINIGHFTDAQHGGVLRGAVYYFKIAVTLAVAAIPEGLPAVVTTCLALGTTRMARKNAIVRTLPSVETLGCTTVICSDKTGTITTNKMNVRSLFTANSLPSLVPETKIAPFRFKLSGTDYSTKGTIRDENGKILHEPLQNPALRRIAQISEFCNEAGHVPGTRSDKVVGVPTEVALRVMVRKLGGAPDGARKRLFDFDRERKIMSTIDVLANGGDGSSFQRERKSAFVHVKGAPEYVLSRCDSIFCGDGENLGEAGSKKLDQENREFLIAEMVKMAGDGLRVLAFAYKKLNLEDKDEAELVFGEKKTFARKSEDGYYGHEDNLVFAGMAGILDPPRAEVAESIRSCYRSGIKVKVITGDHKATAESICRRIGIFGEDEKLKGKSITGQEFMRMGEQDQLIAAEEAVLFSRVEPRHKLMLVRLLKAQGNVVAMTGDGVNDASALRSADIGVAMGSGTQVAQEAADIVLQDDNFGTIVRAVEEGRAIYANTKQFIRYLISSNIGEVASVFLTALFGLPEALIPVQLLWVNLVTDGLPATALGFNPVDPDEMRHPPRRRDKHIIGVWLLTRYAIIGCYIGFATVFGFVWWHLHFAGGPRITFEQLRNFERCGSSDMFGAGFDCKIFTEKAPATMSLSVLVTIEMLNALNAISENKSLFAVPPWRNMFVVAAVLLSFALHLVILYFPFFQTMFSTAPIGLAEWTAVFALSAPVLVIDEMLKYLTGVINEV</sequence>
<keyword evidence="7 8" id="KW-0472">Membrane</keyword>
<protein>
    <recommendedName>
        <fullName evidence="9">Cation-transporting P-type ATPase N-terminal domain-containing protein</fullName>
    </recommendedName>
</protein>
<feature type="transmembrane region" description="Helical" evidence="8">
    <location>
        <begin position="78"/>
        <end position="101"/>
    </location>
</feature>
<dbReference type="InterPro" id="IPR036412">
    <property type="entry name" value="HAD-like_sf"/>
</dbReference>
<dbReference type="SUPFAM" id="SSF81665">
    <property type="entry name" value="Calcium ATPase, transmembrane domain M"/>
    <property type="match status" value="1"/>
</dbReference>
<gene>
    <name evidence="10" type="ORF">MHBO_000250</name>
</gene>
<dbReference type="Pfam" id="PF08282">
    <property type="entry name" value="Hydrolase_3"/>
    <property type="match status" value="1"/>
</dbReference>
<evidence type="ECO:0000256" key="2">
    <source>
        <dbReference type="ARBA" id="ARBA00022692"/>
    </source>
</evidence>
<dbReference type="InterPro" id="IPR001757">
    <property type="entry name" value="P_typ_ATPase"/>
</dbReference>
<dbReference type="Proteomes" id="UP001439008">
    <property type="component" value="Unassembled WGS sequence"/>
</dbReference>
<accession>A0ABV2AF18</accession>
<dbReference type="InterPro" id="IPR023298">
    <property type="entry name" value="ATPase_P-typ_TM_dom_sf"/>
</dbReference>
<dbReference type="Pfam" id="PF13246">
    <property type="entry name" value="Cation_ATPase"/>
    <property type="match status" value="1"/>
</dbReference>
<evidence type="ECO:0000256" key="3">
    <source>
        <dbReference type="ARBA" id="ARBA00022741"/>
    </source>
</evidence>
<comment type="caution">
    <text evidence="10">The sequence shown here is derived from an EMBL/GenBank/DDBJ whole genome shotgun (WGS) entry which is preliminary data.</text>
</comment>
<dbReference type="Gene3D" id="1.20.1110.10">
    <property type="entry name" value="Calcium-transporting ATPase, transmembrane domain"/>
    <property type="match status" value="1"/>
</dbReference>
<dbReference type="InterPro" id="IPR006068">
    <property type="entry name" value="ATPase_P-typ_cation-transptr_C"/>
</dbReference>
<dbReference type="PANTHER" id="PTHR42861">
    <property type="entry name" value="CALCIUM-TRANSPORTING ATPASE"/>
    <property type="match status" value="1"/>
</dbReference>
<dbReference type="Pfam" id="PF00690">
    <property type="entry name" value="Cation_ATPase_N"/>
    <property type="match status" value="1"/>
</dbReference>
<evidence type="ECO:0000313" key="10">
    <source>
        <dbReference type="EMBL" id="MES1918256.1"/>
    </source>
</evidence>
<reference evidence="10 11" key="1">
    <citation type="journal article" date="2024" name="BMC Biol.">
        <title>Comparative genomics of Ascetosporea gives new insight into the evolutionary basis for animal parasitism in Rhizaria.</title>
        <authorList>
            <person name="Hiltunen Thoren M."/>
            <person name="Onut-Brannstrom I."/>
            <person name="Alfjorden A."/>
            <person name="Peckova H."/>
            <person name="Swords F."/>
            <person name="Hooper C."/>
            <person name="Holzer A.S."/>
            <person name="Bass D."/>
            <person name="Burki F."/>
        </authorList>
    </citation>
    <scope>NUCLEOTIDE SEQUENCE [LARGE SCALE GENOMIC DNA]</scope>
    <source>
        <strain evidence="10">20-A016</strain>
    </source>
</reference>
<dbReference type="SUPFAM" id="SSF56784">
    <property type="entry name" value="HAD-like"/>
    <property type="match status" value="1"/>
</dbReference>
<feature type="domain" description="Cation-transporting P-type ATPase N-terminal" evidence="9">
    <location>
        <begin position="8"/>
        <end position="71"/>
    </location>
</feature>
<feature type="transmembrane region" description="Helical" evidence="8">
    <location>
        <begin position="55"/>
        <end position="72"/>
    </location>
</feature>
<keyword evidence="3" id="KW-0547">Nucleotide-binding</keyword>
<keyword evidence="4" id="KW-0067">ATP-binding</keyword>
<evidence type="ECO:0000256" key="4">
    <source>
        <dbReference type="ARBA" id="ARBA00022840"/>
    </source>
</evidence>
<keyword evidence="11" id="KW-1185">Reference proteome</keyword>
<dbReference type="Pfam" id="PF00689">
    <property type="entry name" value="Cation_ATPase_C"/>
    <property type="match status" value="1"/>
</dbReference>
<keyword evidence="2 8" id="KW-0812">Transmembrane</keyword>
<comment type="subcellular location">
    <subcellularLocation>
        <location evidence="1">Membrane</location>
        <topology evidence="1">Multi-pass membrane protein</topology>
    </subcellularLocation>
</comment>
<dbReference type="Gene3D" id="3.40.50.1000">
    <property type="entry name" value="HAD superfamily/HAD-like"/>
    <property type="match status" value="1"/>
</dbReference>
<dbReference type="PRINTS" id="PR00121">
    <property type="entry name" value="NAKATPASE"/>
</dbReference>
<organism evidence="10 11">
    <name type="scientific">Bonamia ostreae</name>
    <dbReference type="NCBI Taxonomy" id="126728"/>
    <lineage>
        <taxon>Eukaryota</taxon>
        <taxon>Sar</taxon>
        <taxon>Rhizaria</taxon>
        <taxon>Endomyxa</taxon>
        <taxon>Ascetosporea</taxon>
        <taxon>Haplosporida</taxon>
        <taxon>Bonamia</taxon>
    </lineage>
</organism>
<dbReference type="Pfam" id="PF00122">
    <property type="entry name" value="E1-E2_ATPase"/>
    <property type="match status" value="1"/>
</dbReference>
<dbReference type="InterPro" id="IPR004014">
    <property type="entry name" value="ATPase_P-typ_cation-transptr_N"/>
</dbReference>
<dbReference type="InterPro" id="IPR008250">
    <property type="entry name" value="ATPase_P-typ_transduc_dom_A_sf"/>
</dbReference>
<feature type="transmembrane region" description="Helical" evidence="8">
    <location>
        <begin position="833"/>
        <end position="857"/>
    </location>
</feature>
<evidence type="ECO:0000259" key="9">
    <source>
        <dbReference type="SMART" id="SM00831"/>
    </source>
</evidence>
<dbReference type="InterPro" id="IPR059000">
    <property type="entry name" value="ATPase_P-type_domA"/>
</dbReference>
<evidence type="ECO:0000256" key="5">
    <source>
        <dbReference type="ARBA" id="ARBA00022967"/>
    </source>
</evidence>
<feature type="transmembrane region" description="Helical" evidence="8">
    <location>
        <begin position="288"/>
        <end position="316"/>
    </location>
</feature>
<evidence type="ECO:0000256" key="6">
    <source>
        <dbReference type="ARBA" id="ARBA00022989"/>
    </source>
</evidence>
<dbReference type="InterPro" id="IPR023214">
    <property type="entry name" value="HAD_sf"/>
</dbReference>
<dbReference type="EMBL" id="JBDODL010000033">
    <property type="protein sequence ID" value="MES1918256.1"/>
    <property type="molecule type" value="Genomic_DNA"/>
</dbReference>
<dbReference type="Gene3D" id="2.70.150.10">
    <property type="entry name" value="Calcium-transporting ATPase, cytoplasmic transduction domain A"/>
    <property type="match status" value="1"/>
</dbReference>
<keyword evidence="6 8" id="KW-1133">Transmembrane helix</keyword>
<evidence type="ECO:0000313" key="11">
    <source>
        <dbReference type="Proteomes" id="UP001439008"/>
    </source>
</evidence>
<feature type="transmembrane region" description="Helical" evidence="8">
    <location>
        <begin position="962"/>
        <end position="980"/>
    </location>
</feature>
<proteinExistence type="predicted"/>
<dbReference type="SMART" id="SM00831">
    <property type="entry name" value="Cation_ATPase_N"/>
    <property type="match status" value="1"/>
</dbReference>
<dbReference type="NCBIfam" id="TIGR01494">
    <property type="entry name" value="ATPase_P-type"/>
    <property type="match status" value="2"/>
</dbReference>
<evidence type="ECO:0000256" key="8">
    <source>
        <dbReference type="SAM" id="Phobius"/>
    </source>
</evidence>
<dbReference type="SUPFAM" id="SSF81653">
    <property type="entry name" value="Calcium ATPase, transduction domain A"/>
    <property type="match status" value="1"/>
</dbReference>
<dbReference type="SUPFAM" id="SSF81660">
    <property type="entry name" value="Metal cation-transporting ATPase, ATP-binding domain N"/>
    <property type="match status" value="1"/>
</dbReference>
<dbReference type="SFLD" id="SFLDS00003">
    <property type="entry name" value="Haloacid_Dehalogenase"/>
    <property type="match status" value="1"/>
</dbReference>
<dbReference type="InterPro" id="IPR044492">
    <property type="entry name" value="P_typ_ATPase_HD_dom"/>
</dbReference>
<dbReference type="SFLD" id="SFLDG00002">
    <property type="entry name" value="C1.7:_P-type_atpase_like"/>
    <property type="match status" value="1"/>
</dbReference>
<evidence type="ECO:0000256" key="1">
    <source>
        <dbReference type="ARBA" id="ARBA00004141"/>
    </source>
</evidence>
<feature type="transmembrane region" description="Helical" evidence="8">
    <location>
        <begin position="259"/>
        <end position="276"/>
    </location>
</feature>
<keyword evidence="5" id="KW-1278">Translocase</keyword>
<dbReference type="InterPro" id="IPR023299">
    <property type="entry name" value="ATPase_P-typ_cyto_dom_N"/>
</dbReference>
<dbReference type="PRINTS" id="PR00119">
    <property type="entry name" value="CATATPASE"/>
</dbReference>
<dbReference type="PROSITE" id="PS00154">
    <property type="entry name" value="ATPASE_E1_E2"/>
    <property type="match status" value="1"/>
</dbReference>